<keyword evidence="2" id="KW-1185">Reference proteome</keyword>
<reference evidence="1 2" key="1">
    <citation type="submission" date="2023-10" db="EMBL/GenBank/DDBJ databases">
        <title>Genome-Wide Identification Analysis in wild type Solanum Pinnatisectum Reveals Some Genes Defensing Phytophthora Infestans.</title>
        <authorList>
            <person name="Sun C."/>
        </authorList>
    </citation>
    <scope>NUCLEOTIDE SEQUENCE [LARGE SCALE GENOMIC DNA]</scope>
    <source>
        <strain evidence="1">LQN</strain>
        <tissue evidence="1">Leaf</tissue>
    </source>
</reference>
<dbReference type="AlphaFoldDB" id="A0AAV9LWV8"/>
<name>A0AAV9LWV8_9SOLN</name>
<dbReference type="EMBL" id="JAWPEI010000004">
    <property type="protein sequence ID" value="KAK4730239.1"/>
    <property type="molecule type" value="Genomic_DNA"/>
</dbReference>
<proteinExistence type="predicted"/>
<protein>
    <submittedName>
        <fullName evidence="1">Uncharacterized protein</fullName>
    </submittedName>
</protein>
<accession>A0AAV9LWV8</accession>
<organism evidence="1 2">
    <name type="scientific">Solanum pinnatisectum</name>
    <name type="common">tansyleaf nightshade</name>
    <dbReference type="NCBI Taxonomy" id="50273"/>
    <lineage>
        <taxon>Eukaryota</taxon>
        <taxon>Viridiplantae</taxon>
        <taxon>Streptophyta</taxon>
        <taxon>Embryophyta</taxon>
        <taxon>Tracheophyta</taxon>
        <taxon>Spermatophyta</taxon>
        <taxon>Magnoliopsida</taxon>
        <taxon>eudicotyledons</taxon>
        <taxon>Gunneridae</taxon>
        <taxon>Pentapetalae</taxon>
        <taxon>asterids</taxon>
        <taxon>lamiids</taxon>
        <taxon>Solanales</taxon>
        <taxon>Solanaceae</taxon>
        <taxon>Solanoideae</taxon>
        <taxon>Solaneae</taxon>
        <taxon>Solanum</taxon>
    </lineage>
</organism>
<dbReference type="Proteomes" id="UP001311915">
    <property type="component" value="Unassembled WGS sequence"/>
</dbReference>
<gene>
    <name evidence="1" type="ORF">R3W88_023227</name>
</gene>
<evidence type="ECO:0000313" key="2">
    <source>
        <dbReference type="Proteomes" id="UP001311915"/>
    </source>
</evidence>
<evidence type="ECO:0000313" key="1">
    <source>
        <dbReference type="EMBL" id="KAK4730239.1"/>
    </source>
</evidence>
<sequence>MCESVTNGLPTSHWFDTGQHVSLFIPFVLRIMKYCHHLSATEFDKNSYRPIIRVQGSGILIFAIRCSSYYNSKDDSKIAWEGLLTIDFSRCNSKMDQVLDAMSLLGVVLVKTPEETGTVQQFHLKDRACFLISFGGRDCIVPAAHSAHALPMRYFDVNSFFCVLSRQKSDLVASKDINDVKHVKFNEGIRHAECLFHVDPGVNLFMVKLGGMVKVNCVWDPGINSNIMHRNDRIETIDAHLFLEFIVTISLLFNYFYDSHLKGNTQTTKRRKTTLKRLFVFPYLWLSLSHDSGWQVLLDVYALGAKDMPMLSAKTSSQLVSRDLILFGTNSLFLAVLKITMSLKEPLGAWGEKN</sequence>
<comment type="caution">
    <text evidence="1">The sequence shown here is derived from an EMBL/GenBank/DDBJ whole genome shotgun (WGS) entry which is preliminary data.</text>
</comment>